<accession>A0ABD3TJM7</accession>
<dbReference type="Gene3D" id="3.10.100.10">
    <property type="entry name" value="Mannose-Binding Protein A, subunit A"/>
    <property type="match status" value="4"/>
</dbReference>
<dbReference type="InterPro" id="IPR008979">
    <property type="entry name" value="Galactose-bd-like_sf"/>
</dbReference>
<keyword evidence="7" id="KW-1185">Reference proteome</keyword>
<dbReference type="InterPro" id="IPR002889">
    <property type="entry name" value="WSC_carb-bd"/>
</dbReference>
<feature type="domain" description="WSC" evidence="5">
    <location>
        <begin position="1"/>
        <end position="94"/>
    </location>
</feature>
<dbReference type="Pfam" id="PF01822">
    <property type="entry name" value="WSC"/>
    <property type="match status" value="3"/>
</dbReference>
<evidence type="ECO:0000313" key="7">
    <source>
        <dbReference type="Proteomes" id="UP001634394"/>
    </source>
</evidence>
<dbReference type="PANTHER" id="PTHR45710">
    <property type="entry name" value="C-TYPE LECTIN DOMAIN-CONTAINING PROTEIN 180"/>
    <property type="match status" value="1"/>
</dbReference>
<dbReference type="Gene3D" id="2.10.70.10">
    <property type="entry name" value="Complement Module, domain 1"/>
    <property type="match status" value="1"/>
</dbReference>
<gene>
    <name evidence="6" type="ORF">ACJMK2_022607</name>
</gene>
<dbReference type="Gene3D" id="2.60.120.260">
    <property type="entry name" value="Galactose-binding domain-like"/>
    <property type="match status" value="1"/>
</dbReference>
<feature type="domain" description="WSC" evidence="5">
    <location>
        <begin position="343"/>
        <end position="430"/>
    </location>
</feature>
<name>A0ABD3TJM7_SINWO</name>
<dbReference type="Proteomes" id="UP001634394">
    <property type="component" value="Unassembled WGS sequence"/>
</dbReference>
<dbReference type="SUPFAM" id="SSF49785">
    <property type="entry name" value="Galactose-binding domain-like"/>
    <property type="match status" value="1"/>
</dbReference>
<protein>
    <submittedName>
        <fullName evidence="6">Uncharacterized protein</fullName>
    </submittedName>
</protein>
<feature type="domain" description="C-type lectin" evidence="4">
    <location>
        <begin position="479"/>
        <end position="598"/>
    </location>
</feature>
<evidence type="ECO:0000259" key="5">
    <source>
        <dbReference type="PROSITE" id="PS51212"/>
    </source>
</evidence>
<evidence type="ECO:0000256" key="1">
    <source>
        <dbReference type="ARBA" id="ARBA00022729"/>
    </source>
</evidence>
<keyword evidence="2" id="KW-1015">Disulfide bond</keyword>
<dbReference type="PANTHER" id="PTHR45710:SF26">
    <property type="entry name" value="RH26557P"/>
    <property type="match status" value="1"/>
</dbReference>
<dbReference type="InterPro" id="IPR016186">
    <property type="entry name" value="C-type_lectin-like/link_sf"/>
</dbReference>
<dbReference type="PROSITE" id="PS50022">
    <property type="entry name" value="FA58C_3"/>
    <property type="match status" value="1"/>
</dbReference>
<proteinExistence type="predicted"/>
<dbReference type="InterPro" id="IPR000436">
    <property type="entry name" value="Sushi_SCR_CCP_dom"/>
</dbReference>
<evidence type="ECO:0000259" key="4">
    <source>
        <dbReference type="PROSITE" id="PS50041"/>
    </source>
</evidence>
<evidence type="ECO:0000256" key="2">
    <source>
        <dbReference type="ARBA" id="ARBA00023157"/>
    </source>
</evidence>
<dbReference type="InterPro" id="IPR001304">
    <property type="entry name" value="C-type_lectin-like"/>
</dbReference>
<dbReference type="SMART" id="SM00321">
    <property type="entry name" value="WSC"/>
    <property type="match status" value="4"/>
</dbReference>
<dbReference type="PROSITE" id="PS01285">
    <property type="entry name" value="FA58C_1"/>
    <property type="match status" value="1"/>
</dbReference>
<reference evidence="6 7" key="1">
    <citation type="submission" date="2024-11" db="EMBL/GenBank/DDBJ databases">
        <title>Chromosome-level genome assembly of the freshwater bivalve Anodonta woodiana.</title>
        <authorList>
            <person name="Chen X."/>
        </authorList>
    </citation>
    <scope>NUCLEOTIDE SEQUENCE [LARGE SCALE GENOMIC DNA]</scope>
    <source>
        <strain evidence="6">MN2024</strain>
        <tissue evidence="6">Gills</tissue>
    </source>
</reference>
<dbReference type="CDD" id="cd00037">
    <property type="entry name" value="CLECT"/>
    <property type="match status" value="3"/>
</dbReference>
<dbReference type="EMBL" id="JBJQND010000018">
    <property type="protein sequence ID" value="KAL3837239.1"/>
    <property type="molecule type" value="Genomic_DNA"/>
</dbReference>
<dbReference type="InterPro" id="IPR016187">
    <property type="entry name" value="CTDL_fold"/>
</dbReference>
<feature type="domain" description="F5/8 type C" evidence="3">
    <location>
        <begin position="1243"/>
        <end position="1391"/>
    </location>
</feature>
<feature type="domain" description="C-type lectin" evidence="4">
    <location>
        <begin position="224"/>
        <end position="341"/>
    </location>
</feature>
<feature type="domain" description="WSC" evidence="5">
    <location>
        <begin position="854"/>
        <end position="940"/>
    </location>
</feature>
<keyword evidence="1" id="KW-0732">Signal</keyword>
<feature type="non-terminal residue" evidence="6">
    <location>
        <position position="1"/>
    </location>
</feature>
<evidence type="ECO:0000259" key="3">
    <source>
        <dbReference type="PROSITE" id="PS50022"/>
    </source>
</evidence>
<dbReference type="Pfam" id="PF00059">
    <property type="entry name" value="Lectin_C"/>
    <property type="match status" value="2"/>
</dbReference>
<dbReference type="SMART" id="SM00034">
    <property type="entry name" value="CLECT"/>
    <property type="match status" value="4"/>
</dbReference>
<dbReference type="SUPFAM" id="SSF56436">
    <property type="entry name" value="C-type lectin-like"/>
    <property type="match status" value="4"/>
</dbReference>
<dbReference type="PROSITE" id="PS51212">
    <property type="entry name" value="WSC"/>
    <property type="match status" value="5"/>
</dbReference>
<comment type="caution">
    <text evidence="6">The sequence shown here is derived from an EMBL/GenBank/DDBJ whole genome shotgun (WGS) entry which is preliminary data.</text>
</comment>
<feature type="domain" description="WSC" evidence="5">
    <location>
        <begin position="1113"/>
        <end position="1205"/>
    </location>
</feature>
<dbReference type="CDD" id="cd00033">
    <property type="entry name" value="CCP"/>
    <property type="match status" value="1"/>
</dbReference>
<dbReference type="InterPro" id="IPR000421">
    <property type="entry name" value="FA58C"/>
</dbReference>
<organism evidence="6 7">
    <name type="scientific">Sinanodonta woodiana</name>
    <name type="common">Chinese pond mussel</name>
    <name type="synonym">Anodonta woodiana</name>
    <dbReference type="NCBI Taxonomy" id="1069815"/>
    <lineage>
        <taxon>Eukaryota</taxon>
        <taxon>Metazoa</taxon>
        <taxon>Spiralia</taxon>
        <taxon>Lophotrochozoa</taxon>
        <taxon>Mollusca</taxon>
        <taxon>Bivalvia</taxon>
        <taxon>Autobranchia</taxon>
        <taxon>Heteroconchia</taxon>
        <taxon>Palaeoheterodonta</taxon>
        <taxon>Unionida</taxon>
        <taxon>Unionoidea</taxon>
        <taxon>Unionidae</taxon>
        <taxon>Unioninae</taxon>
        <taxon>Sinanodonta</taxon>
    </lineage>
</organism>
<sequence length="1615" mass="179880">LPSYIGCLPSNSTYADIEYDASGVQDCISLCTQHQYRFTSIEGRNCKCANSLNTSAERFDDVACNISCADYDETQFWKQAYCGGDGKESVFATIHGCYKDSSIDFNSTDVFNVTGNKRIACQEICRGSDYAYAAQIEDKCLCTNITEQNGTIKTADKCENTLPGGEYTYISDLYVTPVPAKNCQDLFKLGIRDHGPYVLEGQSLPTQCHFSDQSVQCEHGWIGWNQGCYYFDLEAADFTGALKSCRNLNAELVSIVSHREQLFLKETKDIFPDYKSPNMWHFGLYNFRKSPVWGWVDGSLLTYVSFNPSHPINEELECAVDTKGNCWATTECKKTYPFICKKNQVSSSCIAVDDPSSLVNCTTRPEMTKTFCIQFCLGQNLTISLLNSNKCCCDDVLPPSNESTNCVTPCSGNVHQVCGNISDPYIYSVVNVTEYQVAGSCEELEIQGIGDSIFKLNTSEKMNYTHCQATSCKYGWLRIGSSCYEFNILAKKDVDSLTYCWSHDAYPVVIETEAEIQTLVSVAKKISIYASADKWRIGLKALFNYSGHYRWANGKIFNISLWSKDYPGNEYVSVFVDTKNATIWNSTYDSTPLSYICEKGEEYVGCYTDTVSASDGITNYEFMTIQQCVEWCRGKGKFYAFLKPDACACSDNLTTPTPGRCISRCSGQRNQVCGSNGNTSSIYQVDKYVPFANTCEDLFEAGIYYSGEYNVQGNLLHCNFSDNTECPPEWVGIDGDCYKLLNSSTILNTVTDCRANGAIPASIKSAELNNTLTHYIKGLGFIRPDLYEIAIGIYDDTGLGALNTMNGHLNHNGVSLNSYHDKKHVGIDIKSNIHLTNFQTDDKGYVAGGICRKETDYIGCFTRPPDSDAVLQNVSMELTLCRQLCLSRNASIALTSQLYCFCRNSTSGLAPINGSCESLCPGRTYQPCGNESAVRAYNLISDNLPVSCDALYNHGVFHRDEYKLLVMNESNVTYSFDTCGYFDDTGVKCPPLSYGYKGKCYRVSKSNMSHAEAANYCFKMGGYLFNPTNQSTTDILDFLGIPLFKDHTQFWTGIQETLHGGEYISSDNQLITSQMVAAVSVSDYSVSAFHYKMFPPYLIKGYTKNNDFVCEMNPSRITCLNITDNPDVYIGDVAQMSITLCVEYCRGQNSTYGATHNTSCYCYKNQLQSATDKTGLCTIPCPGYSTQPCGGTQNGVKVLTSFQIGNFENYYTSCLELFHVGVYVPGWYYLNTSDRHPKVRTRCFDHKDPFRVVSNISLGYSVSSSTAGISGDNARLKYPYNKAWRPSSNRNDEFITITFPTDYLITGVRLKGQYAYTSESWVSQIKITYIDPFTESSHLYLNNGSETVAGNVNGKDIQDSLLANPFITKKMYVQTHAWNNTISLSLDVRGQPYSSYNQSSIYMGCYPDYGSVFTPMGAVASVTECRAQCNRTGYPLSALDDKCECRCSTSFGIYGYLEESECPFTGTFAAFCGSNLTNLAVYRSFDEGCHLPPIINDGNITNVTIAPVKDSYSTGTRVEYTCKEGYEFADGKAFANKYRQQHTSDVILEDTHARTFFDCVAKCVESIFCKAANFRSSQPSTVGTSNQNCVLFQDLIAESNLVHSDEWKYFEANGF</sequence>
<evidence type="ECO:0000313" key="6">
    <source>
        <dbReference type="EMBL" id="KAL3837239.1"/>
    </source>
</evidence>
<dbReference type="InterPro" id="IPR050828">
    <property type="entry name" value="C-type_lectin/matrix_domain"/>
</dbReference>
<feature type="domain" description="WSC" evidence="5">
    <location>
        <begin position="600"/>
        <end position="686"/>
    </location>
</feature>
<dbReference type="PROSITE" id="PS50041">
    <property type="entry name" value="C_TYPE_LECTIN_2"/>
    <property type="match status" value="2"/>
</dbReference>